<evidence type="ECO:0000313" key="2">
    <source>
        <dbReference type="EMBL" id="KAH3769854.1"/>
    </source>
</evidence>
<evidence type="ECO:0000256" key="1">
    <source>
        <dbReference type="SAM" id="MobiDB-lite"/>
    </source>
</evidence>
<feature type="region of interest" description="Disordered" evidence="1">
    <location>
        <begin position="1"/>
        <end position="21"/>
    </location>
</feature>
<protein>
    <submittedName>
        <fullName evidence="2">Uncharacterized protein</fullName>
    </submittedName>
</protein>
<accession>A0A9D4DXJ4</accession>
<reference evidence="2" key="1">
    <citation type="journal article" date="2019" name="bioRxiv">
        <title>The Genome of the Zebra Mussel, Dreissena polymorpha: A Resource for Invasive Species Research.</title>
        <authorList>
            <person name="McCartney M.A."/>
            <person name="Auch B."/>
            <person name="Kono T."/>
            <person name="Mallez S."/>
            <person name="Zhang Y."/>
            <person name="Obille A."/>
            <person name="Becker A."/>
            <person name="Abrahante J.E."/>
            <person name="Garbe J."/>
            <person name="Badalamenti J.P."/>
            <person name="Herman A."/>
            <person name="Mangelson H."/>
            <person name="Liachko I."/>
            <person name="Sullivan S."/>
            <person name="Sone E.D."/>
            <person name="Koren S."/>
            <person name="Silverstein K.A.T."/>
            <person name="Beckman K.B."/>
            <person name="Gohl D.M."/>
        </authorList>
    </citation>
    <scope>NUCLEOTIDE SEQUENCE</scope>
    <source>
        <strain evidence="2">Duluth1</strain>
        <tissue evidence="2">Whole animal</tissue>
    </source>
</reference>
<sequence>MKVHGHDGNWQRSRRLSKATMDEYEPQTFGLTGGITNRPITKLYPLEVGD</sequence>
<reference evidence="2" key="2">
    <citation type="submission" date="2020-11" db="EMBL/GenBank/DDBJ databases">
        <authorList>
            <person name="McCartney M.A."/>
            <person name="Auch B."/>
            <person name="Kono T."/>
            <person name="Mallez S."/>
            <person name="Becker A."/>
            <person name="Gohl D.M."/>
            <person name="Silverstein K.A.T."/>
            <person name="Koren S."/>
            <person name="Bechman K.B."/>
            <person name="Herman A."/>
            <person name="Abrahante J.E."/>
            <person name="Garbe J."/>
        </authorList>
    </citation>
    <scope>NUCLEOTIDE SEQUENCE</scope>
    <source>
        <strain evidence="2">Duluth1</strain>
        <tissue evidence="2">Whole animal</tissue>
    </source>
</reference>
<dbReference type="Proteomes" id="UP000828390">
    <property type="component" value="Unassembled WGS sequence"/>
</dbReference>
<evidence type="ECO:0000313" key="3">
    <source>
        <dbReference type="Proteomes" id="UP000828390"/>
    </source>
</evidence>
<name>A0A9D4DXJ4_DREPO</name>
<organism evidence="2 3">
    <name type="scientific">Dreissena polymorpha</name>
    <name type="common">Zebra mussel</name>
    <name type="synonym">Mytilus polymorpha</name>
    <dbReference type="NCBI Taxonomy" id="45954"/>
    <lineage>
        <taxon>Eukaryota</taxon>
        <taxon>Metazoa</taxon>
        <taxon>Spiralia</taxon>
        <taxon>Lophotrochozoa</taxon>
        <taxon>Mollusca</taxon>
        <taxon>Bivalvia</taxon>
        <taxon>Autobranchia</taxon>
        <taxon>Heteroconchia</taxon>
        <taxon>Euheterodonta</taxon>
        <taxon>Imparidentia</taxon>
        <taxon>Neoheterodontei</taxon>
        <taxon>Myida</taxon>
        <taxon>Dreissenoidea</taxon>
        <taxon>Dreissenidae</taxon>
        <taxon>Dreissena</taxon>
    </lineage>
</organism>
<dbReference type="EMBL" id="JAIWYP010000009">
    <property type="protein sequence ID" value="KAH3769854.1"/>
    <property type="molecule type" value="Genomic_DNA"/>
</dbReference>
<proteinExistence type="predicted"/>
<gene>
    <name evidence="2" type="ORF">DPMN_171135</name>
</gene>
<dbReference type="AlphaFoldDB" id="A0A9D4DXJ4"/>
<keyword evidence="3" id="KW-1185">Reference proteome</keyword>
<comment type="caution">
    <text evidence="2">The sequence shown here is derived from an EMBL/GenBank/DDBJ whole genome shotgun (WGS) entry which is preliminary data.</text>
</comment>